<name>A0ABU5N0R7_9BACT</name>
<evidence type="ECO:0008006" key="4">
    <source>
        <dbReference type="Google" id="ProtNLM"/>
    </source>
</evidence>
<organism evidence="2 3">
    <name type="scientific">Pontiella agarivorans</name>
    <dbReference type="NCBI Taxonomy" id="3038953"/>
    <lineage>
        <taxon>Bacteria</taxon>
        <taxon>Pseudomonadati</taxon>
        <taxon>Kiritimatiellota</taxon>
        <taxon>Kiritimatiellia</taxon>
        <taxon>Kiritimatiellales</taxon>
        <taxon>Pontiellaceae</taxon>
        <taxon>Pontiella</taxon>
    </lineage>
</organism>
<dbReference type="InterPro" id="IPR011050">
    <property type="entry name" value="Pectin_lyase_fold/virulence"/>
</dbReference>
<feature type="signal peptide" evidence="1">
    <location>
        <begin position="1"/>
        <end position="21"/>
    </location>
</feature>
<dbReference type="Proteomes" id="UP001290861">
    <property type="component" value="Unassembled WGS sequence"/>
</dbReference>
<dbReference type="Gene3D" id="2.160.20.10">
    <property type="entry name" value="Single-stranded right-handed beta-helix, Pectin lyase-like"/>
    <property type="match status" value="1"/>
</dbReference>
<evidence type="ECO:0000313" key="2">
    <source>
        <dbReference type="EMBL" id="MDZ8120039.1"/>
    </source>
</evidence>
<evidence type="ECO:0000256" key="1">
    <source>
        <dbReference type="SAM" id="SignalP"/>
    </source>
</evidence>
<dbReference type="EMBL" id="JARVCO010000012">
    <property type="protein sequence ID" value="MDZ8120039.1"/>
    <property type="molecule type" value="Genomic_DNA"/>
</dbReference>
<reference evidence="2 3" key="1">
    <citation type="journal article" date="2024" name="Appl. Environ. Microbiol.">
        <title>Pontiella agarivorans sp. nov., a novel marine anaerobic bacterium capable of degrading macroalgal polysaccharides and fixing nitrogen.</title>
        <authorList>
            <person name="Liu N."/>
            <person name="Kivenson V."/>
            <person name="Peng X."/>
            <person name="Cui Z."/>
            <person name="Lankiewicz T.S."/>
            <person name="Gosselin K.M."/>
            <person name="English C.J."/>
            <person name="Blair E.M."/>
            <person name="O'Malley M.A."/>
            <person name="Valentine D.L."/>
        </authorList>
    </citation>
    <scope>NUCLEOTIDE SEQUENCE [LARGE SCALE GENOMIC DNA]</scope>
    <source>
        <strain evidence="2 3">NLcol2</strain>
    </source>
</reference>
<proteinExistence type="predicted"/>
<accession>A0ABU5N0R7</accession>
<comment type="caution">
    <text evidence="2">The sequence shown here is derived from an EMBL/GenBank/DDBJ whole genome shotgun (WGS) entry which is preliminary data.</text>
</comment>
<keyword evidence="1" id="KW-0732">Signal</keyword>
<protein>
    <recommendedName>
        <fullName evidence="4">Iota-carrageenase</fullName>
    </recommendedName>
</protein>
<gene>
    <name evidence="2" type="ORF">P9H32_15515</name>
</gene>
<feature type="chain" id="PRO_5046944819" description="Iota-carrageenase" evidence="1">
    <location>
        <begin position="22"/>
        <end position="434"/>
    </location>
</feature>
<sequence length="434" mass="47811">MKIKLHAIAILLFVFPLLAQANYTETMAAEGLEKNLGKDYNLVDDHAENDQSEKVQHAIDDMADAGGGRLIIPKGTYSFRNIHLKSNVHLLIEKGAVIKPDWPVGDKICVFTLHPESGAAPDAFIENVSIRGLGGRWTVDYSDRFPRKGEGARAVICRMVRNFLIADLDVRDNYTVYCGLTLSPTSSRDPDAENWDVSRATDGTIRNCRIFNGSPGYGLVQLHGAQNVHFENLYADGGVALRLETGAGFLHTGVFNITARNIVCENGRCAVMMGPHSAMNGKVTIENVKAIGCTYAVQLGQGGVKANALKLNPNAKPGIFSKGSSIKNIHAVFGMNAQLKNASMQLIPEAYFKDLRLWYDNKFMSGPSIAPVYDASEDQYDVTLSLITAEGFTYNKDKKILFPEDAREGKWAVTFKNWKSKYGTRETRRPVKGD</sequence>
<dbReference type="SUPFAM" id="SSF51126">
    <property type="entry name" value="Pectin lyase-like"/>
    <property type="match status" value="1"/>
</dbReference>
<evidence type="ECO:0000313" key="3">
    <source>
        <dbReference type="Proteomes" id="UP001290861"/>
    </source>
</evidence>
<dbReference type="InterPro" id="IPR012334">
    <property type="entry name" value="Pectin_lyas_fold"/>
</dbReference>
<keyword evidence="3" id="KW-1185">Reference proteome</keyword>